<protein>
    <submittedName>
        <fullName evidence="1">Uncharacterized protein</fullName>
    </submittedName>
</protein>
<sequence length="188" mass="21300">MEAHSFQGLKDLLKPMLPPKSNSFSRKCLCSASLVEMEIAKKFKEDSLDSYEGSSPKMSSSSTTLPFPISLSPLGKDLPKTIDTKNPIESLVKKESKSKQKMKPGKEMVEEIVKKGPRTYLEGILIPPPISCLKHVKVGKSYTYLRFDKELDNYVLEEIKIPNRDLFHASRDNGRLRLYLDFSADDEE</sequence>
<gene>
    <name evidence="1" type="ORF">L6164_008635</name>
</gene>
<reference evidence="1 2" key="1">
    <citation type="journal article" date="2022" name="DNA Res.">
        <title>Chromosomal-level genome assembly of the orchid tree Bauhinia variegata (Leguminosae; Cercidoideae) supports the allotetraploid origin hypothesis of Bauhinia.</title>
        <authorList>
            <person name="Zhong Y."/>
            <person name="Chen Y."/>
            <person name="Zheng D."/>
            <person name="Pang J."/>
            <person name="Liu Y."/>
            <person name="Luo S."/>
            <person name="Meng S."/>
            <person name="Qian L."/>
            <person name="Wei D."/>
            <person name="Dai S."/>
            <person name="Zhou R."/>
        </authorList>
    </citation>
    <scope>NUCLEOTIDE SEQUENCE [LARGE SCALE GENOMIC DNA]</scope>
    <source>
        <strain evidence="1">BV-YZ2020</strain>
    </source>
</reference>
<evidence type="ECO:0000313" key="1">
    <source>
        <dbReference type="EMBL" id="KAI4347858.1"/>
    </source>
</evidence>
<evidence type="ECO:0000313" key="2">
    <source>
        <dbReference type="Proteomes" id="UP000828941"/>
    </source>
</evidence>
<accession>A0ACB9PHK5</accession>
<dbReference type="Proteomes" id="UP000828941">
    <property type="component" value="Chromosome 4"/>
</dbReference>
<dbReference type="EMBL" id="CM039429">
    <property type="protein sequence ID" value="KAI4347858.1"/>
    <property type="molecule type" value="Genomic_DNA"/>
</dbReference>
<comment type="caution">
    <text evidence="1">The sequence shown here is derived from an EMBL/GenBank/DDBJ whole genome shotgun (WGS) entry which is preliminary data.</text>
</comment>
<name>A0ACB9PHK5_BAUVA</name>
<organism evidence="1 2">
    <name type="scientific">Bauhinia variegata</name>
    <name type="common">Purple orchid tree</name>
    <name type="synonym">Phanera variegata</name>
    <dbReference type="NCBI Taxonomy" id="167791"/>
    <lineage>
        <taxon>Eukaryota</taxon>
        <taxon>Viridiplantae</taxon>
        <taxon>Streptophyta</taxon>
        <taxon>Embryophyta</taxon>
        <taxon>Tracheophyta</taxon>
        <taxon>Spermatophyta</taxon>
        <taxon>Magnoliopsida</taxon>
        <taxon>eudicotyledons</taxon>
        <taxon>Gunneridae</taxon>
        <taxon>Pentapetalae</taxon>
        <taxon>rosids</taxon>
        <taxon>fabids</taxon>
        <taxon>Fabales</taxon>
        <taxon>Fabaceae</taxon>
        <taxon>Cercidoideae</taxon>
        <taxon>Cercideae</taxon>
        <taxon>Bauhiniinae</taxon>
        <taxon>Bauhinia</taxon>
    </lineage>
</organism>
<proteinExistence type="predicted"/>
<keyword evidence="2" id="KW-1185">Reference proteome</keyword>